<dbReference type="PROSITE" id="PS50042">
    <property type="entry name" value="CNMP_BINDING_3"/>
    <property type="match status" value="1"/>
</dbReference>
<dbReference type="Pfam" id="PF00027">
    <property type="entry name" value="cNMP_binding"/>
    <property type="match status" value="1"/>
</dbReference>
<dbReference type="EMBL" id="CAKC01000045">
    <property type="protein sequence ID" value="CCI87040.1"/>
    <property type="molecule type" value="Genomic_DNA"/>
</dbReference>
<dbReference type="EMBL" id="AYZO01000029">
    <property type="protein sequence ID" value="KRN10568.1"/>
    <property type="molecule type" value="Genomic_DNA"/>
</dbReference>
<protein>
    <submittedName>
        <fullName evidence="6">FNR family transcriptional regulator</fullName>
    </submittedName>
</protein>
<dbReference type="InterPro" id="IPR018490">
    <property type="entry name" value="cNMP-bd_dom_sf"/>
</dbReference>
<name>I7K0S8_9LACO</name>
<dbReference type="GO" id="GO:0003700">
    <property type="term" value="F:DNA-binding transcription factor activity"/>
    <property type="evidence" value="ECO:0007669"/>
    <property type="project" value="TreeGrafter"/>
</dbReference>
<feature type="domain" description="HTH crp-type" evidence="5">
    <location>
        <begin position="149"/>
        <end position="214"/>
    </location>
</feature>
<keyword evidence="9" id="KW-1185">Reference proteome</keyword>
<dbReference type="InterPro" id="IPR036388">
    <property type="entry name" value="WH-like_DNA-bd_sf"/>
</dbReference>
<dbReference type="Pfam" id="PF13545">
    <property type="entry name" value="HTH_Crp_2"/>
    <property type="match status" value="1"/>
</dbReference>
<comment type="caution">
    <text evidence="6">The sequence shown here is derived from an EMBL/GenBank/DDBJ whole genome shotgun (WGS) entry which is preliminary data.</text>
</comment>
<dbReference type="GO" id="GO:0003677">
    <property type="term" value="F:DNA binding"/>
    <property type="evidence" value="ECO:0007669"/>
    <property type="project" value="UniProtKB-KW"/>
</dbReference>
<dbReference type="OrthoDB" id="9798104at2"/>
<dbReference type="Proteomes" id="UP000009326">
    <property type="component" value="Unassembled WGS sequence"/>
</dbReference>
<accession>I7K0S8</accession>
<dbReference type="InterPro" id="IPR014710">
    <property type="entry name" value="RmlC-like_jellyroll"/>
</dbReference>
<dbReference type="PROSITE" id="PS51063">
    <property type="entry name" value="HTH_CRP_2"/>
    <property type="match status" value="1"/>
</dbReference>
<dbReference type="Gene3D" id="1.10.10.10">
    <property type="entry name" value="Winged helix-like DNA-binding domain superfamily/Winged helix DNA-binding domain"/>
    <property type="match status" value="1"/>
</dbReference>
<dbReference type="Gene3D" id="2.60.120.10">
    <property type="entry name" value="Jelly Rolls"/>
    <property type="match status" value="1"/>
</dbReference>
<dbReference type="InterPro" id="IPR012318">
    <property type="entry name" value="HTH_CRP"/>
</dbReference>
<dbReference type="SUPFAM" id="SSF51206">
    <property type="entry name" value="cAMP-binding domain-like"/>
    <property type="match status" value="1"/>
</dbReference>
<reference evidence="7 9" key="2">
    <citation type="journal article" date="2015" name="Genome Announc.">
        <title>Expanding the biotechnology potential of lactobacilli through comparative genomics of 213 strains and associated genera.</title>
        <authorList>
            <person name="Sun Z."/>
            <person name="Harris H.M."/>
            <person name="McCann A."/>
            <person name="Guo C."/>
            <person name="Argimon S."/>
            <person name="Zhang W."/>
            <person name="Yang X."/>
            <person name="Jeffery I.B."/>
            <person name="Cooney J.C."/>
            <person name="Kagawa T.F."/>
            <person name="Liu W."/>
            <person name="Song Y."/>
            <person name="Salvetti E."/>
            <person name="Wrobel A."/>
            <person name="Rasinkangas P."/>
            <person name="Parkhill J."/>
            <person name="Rea M.C."/>
            <person name="O'Sullivan O."/>
            <person name="Ritari J."/>
            <person name="Douillard F.P."/>
            <person name="Paul Ross R."/>
            <person name="Yang R."/>
            <person name="Briner A.E."/>
            <person name="Felis G.E."/>
            <person name="de Vos W.M."/>
            <person name="Barrangou R."/>
            <person name="Klaenhammer T.R."/>
            <person name="Caufield P.W."/>
            <person name="Cui Y."/>
            <person name="Zhang H."/>
            <person name="O'Toole P.W."/>
        </authorList>
    </citation>
    <scope>NUCLEOTIDE SEQUENCE [LARGE SCALE GENOMIC DNA]</scope>
    <source>
        <strain evidence="7 9">DSM 23908</strain>
    </source>
</reference>
<dbReference type="PATRIC" id="fig|1423751.3.peg.1002"/>
<evidence type="ECO:0000313" key="8">
    <source>
        <dbReference type="Proteomes" id="UP000009326"/>
    </source>
</evidence>
<evidence type="ECO:0000313" key="6">
    <source>
        <dbReference type="EMBL" id="CCI87040.1"/>
    </source>
</evidence>
<organism evidence="6 8">
    <name type="scientific">Lactobacillus gigeriorum DSM 23908 = CRBIP 24.85</name>
    <dbReference type="NCBI Taxonomy" id="1423751"/>
    <lineage>
        <taxon>Bacteria</taxon>
        <taxon>Bacillati</taxon>
        <taxon>Bacillota</taxon>
        <taxon>Bacilli</taxon>
        <taxon>Lactobacillales</taxon>
        <taxon>Lactobacillaceae</taxon>
        <taxon>Lactobacillus</taxon>
    </lineage>
</organism>
<keyword evidence="2" id="KW-0238">DNA-binding</keyword>
<dbReference type="InterPro" id="IPR036390">
    <property type="entry name" value="WH_DNA-bd_sf"/>
</dbReference>
<dbReference type="CDD" id="cd00092">
    <property type="entry name" value="HTH_CRP"/>
    <property type="match status" value="1"/>
</dbReference>
<proteinExistence type="predicted"/>
<dbReference type="Proteomes" id="UP000051521">
    <property type="component" value="Unassembled WGS sequence"/>
</dbReference>
<dbReference type="SMART" id="SM00100">
    <property type="entry name" value="cNMP"/>
    <property type="match status" value="1"/>
</dbReference>
<evidence type="ECO:0000256" key="3">
    <source>
        <dbReference type="ARBA" id="ARBA00023163"/>
    </source>
</evidence>
<dbReference type="InterPro" id="IPR050397">
    <property type="entry name" value="Env_Response_Regulators"/>
</dbReference>
<evidence type="ECO:0000256" key="2">
    <source>
        <dbReference type="ARBA" id="ARBA00023125"/>
    </source>
</evidence>
<evidence type="ECO:0000259" key="4">
    <source>
        <dbReference type="PROSITE" id="PS50042"/>
    </source>
</evidence>
<dbReference type="PANTHER" id="PTHR24567:SF26">
    <property type="entry name" value="REGULATORY PROTEIN YEIL"/>
    <property type="match status" value="1"/>
</dbReference>
<reference evidence="6 8" key="1">
    <citation type="submission" date="2012-06" db="EMBL/GenBank/DDBJ databases">
        <title>Draft genome sequence of Lactobacillus gigeriorum CRBIP 24.85T, isolated from chicken crop.</title>
        <authorList>
            <person name="Cousin S."/>
            <person name="Ma L."/>
            <person name="Creno S."/>
            <person name="Clermont D."/>
            <person name="Loux V."/>
            <person name="Bizet C."/>
            <person name="Bouchier C."/>
        </authorList>
    </citation>
    <scope>NUCLEOTIDE SEQUENCE [LARGE SCALE GENOMIC DNA]</scope>
    <source>
        <strain evidence="8">CRBIP 24.85T</strain>
        <strain evidence="6">Type strain: CRBIP 24.85</strain>
    </source>
</reference>
<evidence type="ECO:0000313" key="9">
    <source>
        <dbReference type="Proteomes" id="UP000051521"/>
    </source>
</evidence>
<dbReference type="STRING" id="1423751.FC38_GL000966"/>
<dbReference type="AlphaFoldDB" id="I7K0S8"/>
<evidence type="ECO:0000256" key="1">
    <source>
        <dbReference type="ARBA" id="ARBA00023015"/>
    </source>
</evidence>
<dbReference type="GO" id="GO:0005829">
    <property type="term" value="C:cytosol"/>
    <property type="evidence" value="ECO:0007669"/>
    <property type="project" value="TreeGrafter"/>
</dbReference>
<dbReference type="SMART" id="SM00419">
    <property type="entry name" value="HTH_CRP"/>
    <property type="match status" value="1"/>
</dbReference>
<dbReference type="RefSeq" id="WP_008473151.1">
    <property type="nucleotide sequence ID" value="NZ_AYZO01000029.1"/>
</dbReference>
<gene>
    <name evidence="6" type="ORF">BN52_02070</name>
    <name evidence="7" type="ORF">FC38_GL000966</name>
</gene>
<dbReference type="PANTHER" id="PTHR24567">
    <property type="entry name" value="CRP FAMILY TRANSCRIPTIONAL REGULATORY PROTEIN"/>
    <property type="match status" value="1"/>
</dbReference>
<keyword evidence="3" id="KW-0804">Transcription</keyword>
<keyword evidence="1" id="KW-0805">Transcription regulation</keyword>
<sequence length="214" mass="23981">MVHSPVACLKKAELFQDLPDDLAQKLATVSIHQQHFPKGSLIRQPFDGQSGMFAIDQGAAKVYSIAESGKESVLDILKKGDIEGQQYLFKEEDSENYIQALEDTWICSMSRHDFQELLKSSPELSLNLLNNFGEKLVAIEKNSIRRNSLDAKSRILAYFEDQAKKNGSRTIELSIKKKDLASYLGVTPETLSRQMKKLVAEGIIQVSGKKVHLL</sequence>
<evidence type="ECO:0000259" key="5">
    <source>
        <dbReference type="PROSITE" id="PS51063"/>
    </source>
</evidence>
<dbReference type="CDD" id="cd00038">
    <property type="entry name" value="CAP_ED"/>
    <property type="match status" value="1"/>
</dbReference>
<dbReference type="InterPro" id="IPR000595">
    <property type="entry name" value="cNMP-bd_dom"/>
</dbReference>
<dbReference type="SUPFAM" id="SSF46785">
    <property type="entry name" value="Winged helix' DNA-binding domain"/>
    <property type="match status" value="1"/>
</dbReference>
<evidence type="ECO:0000313" key="7">
    <source>
        <dbReference type="EMBL" id="KRN10568.1"/>
    </source>
</evidence>
<feature type="domain" description="Cyclic nucleotide-binding" evidence="4">
    <location>
        <begin position="14"/>
        <end position="135"/>
    </location>
</feature>
<dbReference type="PRINTS" id="PR00034">
    <property type="entry name" value="HTHCRP"/>
</dbReference>